<dbReference type="PRINTS" id="PR00080">
    <property type="entry name" value="SDRFAMILY"/>
</dbReference>
<dbReference type="Proteomes" id="UP000192468">
    <property type="component" value="Unassembled WGS sequence"/>
</dbReference>
<dbReference type="PANTHER" id="PTHR43115">
    <property type="entry name" value="DEHYDROGENASE/REDUCTASE SDR FAMILY MEMBER 11"/>
    <property type="match status" value="1"/>
</dbReference>
<dbReference type="InterPro" id="IPR036291">
    <property type="entry name" value="NAD(P)-bd_dom_sf"/>
</dbReference>
<organism evidence="4 5">
    <name type="scientific">Clostridium acidisoli DSM 12555</name>
    <dbReference type="NCBI Taxonomy" id="1121291"/>
    <lineage>
        <taxon>Bacteria</taxon>
        <taxon>Bacillati</taxon>
        <taxon>Bacillota</taxon>
        <taxon>Clostridia</taxon>
        <taxon>Eubacteriales</taxon>
        <taxon>Clostridiaceae</taxon>
        <taxon>Clostridium</taxon>
    </lineage>
</organism>
<dbReference type="AlphaFoldDB" id="A0A1W1X9B3"/>
<dbReference type="STRING" id="1121291.SAMN02745134_01034"/>
<reference evidence="4 5" key="1">
    <citation type="submission" date="2017-04" db="EMBL/GenBank/DDBJ databases">
        <authorList>
            <person name="Afonso C.L."/>
            <person name="Miller P.J."/>
            <person name="Scott M.A."/>
            <person name="Spackman E."/>
            <person name="Goraichik I."/>
            <person name="Dimitrov K.M."/>
            <person name="Suarez D.L."/>
            <person name="Swayne D.E."/>
        </authorList>
    </citation>
    <scope>NUCLEOTIDE SEQUENCE [LARGE SCALE GENOMIC DNA]</scope>
    <source>
        <strain evidence="4 5">DSM 12555</strain>
    </source>
</reference>
<evidence type="ECO:0000313" key="4">
    <source>
        <dbReference type="EMBL" id="SMC20101.1"/>
    </source>
</evidence>
<keyword evidence="5" id="KW-1185">Reference proteome</keyword>
<sequence length="275" mass="29842">MLNKKTAVITGASSGIGRAIANSLAKDGMHVYITGRNNEKLELVRSQIENSGGSVSASAFDIRDINKLQDFIKRAKEETGRLDVMVNNAGLHIHGKIAETDPESWREMIDVNILALLAGSQSAIHAMRQNSENGGGNIINISSGNAKEPGKDFYSSTKHMVNSLCEALTQELADEPIQITNIMPGAVATNFGRSADPAMIQGLASKLGINAEIKKGQHLSDELLNRIHSAMEQIFLSPEDIANAVVYALKQPKNVVMREMYMCAPKVYLGKDFSF</sequence>
<dbReference type="Gene3D" id="3.40.50.720">
    <property type="entry name" value="NAD(P)-binding Rossmann-like Domain"/>
    <property type="match status" value="1"/>
</dbReference>
<dbReference type="Pfam" id="PF00106">
    <property type="entry name" value="adh_short"/>
    <property type="match status" value="1"/>
</dbReference>
<accession>A0A1W1X9B3</accession>
<evidence type="ECO:0000256" key="2">
    <source>
        <dbReference type="ARBA" id="ARBA00023002"/>
    </source>
</evidence>
<dbReference type="OrthoDB" id="9808814at2"/>
<gene>
    <name evidence="4" type="ORF">SAMN02745134_01034</name>
</gene>
<dbReference type="PRINTS" id="PR00081">
    <property type="entry name" value="GDHRDH"/>
</dbReference>
<keyword evidence="2" id="KW-0560">Oxidoreductase</keyword>
<dbReference type="CDD" id="cd05233">
    <property type="entry name" value="SDR_c"/>
    <property type="match status" value="1"/>
</dbReference>
<dbReference type="PANTHER" id="PTHR43115:SF4">
    <property type="entry name" value="DEHYDROGENASE_REDUCTASE SDR FAMILY MEMBER 11"/>
    <property type="match status" value="1"/>
</dbReference>
<evidence type="ECO:0000256" key="1">
    <source>
        <dbReference type="ARBA" id="ARBA00006484"/>
    </source>
</evidence>
<evidence type="ECO:0000256" key="3">
    <source>
        <dbReference type="RuleBase" id="RU000363"/>
    </source>
</evidence>
<name>A0A1W1X9B3_9CLOT</name>
<protein>
    <submittedName>
        <fullName evidence="4">NADP-dependent 3-hydroxy acid dehydrogenase YdfG</fullName>
    </submittedName>
</protein>
<comment type="similarity">
    <text evidence="1 3">Belongs to the short-chain dehydrogenases/reductases (SDR) family.</text>
</comment>
<dbReference type="RefSeq" id="WP_084114344.1">
    <property type="nucleotide sequence ID" value="NZ_FWXH01000002.1"/>
</dbReference>
<proteinExistence type="inferred from homology"/>
<dbReference type="GO" id="GO:0016491">
    <property type="term" value="F:oxidoreductase activity"/>
    <property type="evidence" value="ECO:0007669"/>
    <property type="project" value="UniProtKB-KW"/>
</dbReference>
<evidence type="ECO:0000313" key="5">
    <source>
        <dbReference type="Proteomes" id="UP000192468"/>
    </source>
</evidence>
<dbReference type="InterPro" id="IPR002347">
    <property type="entry name" value="SDR_fam"/>
</dbReference>
<dbReference type="SUPFAM" id="SSF51735">
    <property type="entry name" value="NAD(P)-binding Rossmann-fold domains"/>
    <property type="match status" value="1"/>
</dbReference>
<dbReference type="EMBL" id="FWXH01000002">
    <property type="protein sequence ID" value="SMC20101.1"/>
    <property type="molecule type" value="Genomic_DNA"/>
</dbReference>